<dbReference type="Proteomes" id="UP001265746">
    <property type="component" value="Unassembled WGS sequence"/>
</dbReference>
<feature type="region of interest" description="Disordered" evidence="1">
    <location>
        <begin position="1"/>
        <end position="138"/>
    </location>
</feature>
<feature type="region of interest" description="Disordered" evidence="1">
    <location>
        <begin position="229"/>
        <end position="255"/>
    </location>
</feature>
<protein>
    <submittedName>
        <fullName evidence="2">Uncharacterized protein</fullName>
    </submittedName>
</protein>
<comment type="caution">
    <text evidence="2">The sequence shown here is derived from an EMBL/GenBank/DDBJ whole genome shotgun (WGS) entry which is preliminary data.</text>
</comment>
<evidence type="ECO:0000313" key="3">
    <source>
        <dbReference type="Proteomes" id="UP001265746"/>
    </source>
</evidence>
<feature type="compositionally biased region" description="Basic and acidic residues" evidence="1">
    <location>
        <begin position="412"/>
        <end position="427"/>
    </location>
</feature>
<organism evidence="2 3">
    <name type="scientific">Phomopsis amygdali</name>
    <name type="common">Fusicoccum amygdali</name>
    <dbReference type="NCBI Taxonomy" id="1214568"/>
    <lineage>
        <taxon>Eukaryota</taxon>
        <taxon>Fungi</taxon>
        <taxon>Dikarya</taxon>
        <taxon>Ascomycota</taxon>
        <taxon>Pezizomycotina</taxon>
        <taxon>Sordariomycetes</taxon>
        <taxon>Sordariomycetidae</taxon>
        <taxon>Diaporthales</taxon>
        <taxon>Diaporthaceae</taxon>
        <taxon>Diaporthe</taxon>
    </lineage>
</organism>
<feature type="region of interest" description="Disordered" evidence="1">
    <location>
        <begin position="369"/>
        <end position="465"/>
    </location>
</feature>
<sequence>MSTLQQAHGNTARSRPLKPKLTIDTRAPPKPGIDQNSTQSAPVGTRQERGIPPMHQAVDRHCAKVAEMMNSPTWRSRRPGLSSVDDDSPYKPLDSHDAYDPSPTPLTYSLENDRDSHSLKEHNIGNGSSADFVTRRNQGRRHADSGIYLSQDGEAMSIVGIHPFSEIPESPSNTFIISAAVSRGSALPENIVFGNLQSVLPHRTRSSIRLNTAEDGLSFELDPEDQFLGHHESSFQSPPQILSHSPTHPQSGESLNEEDLFQGEEVNHDKQRDIHRLMEQDEAIKIVNSQHASPRLRGRSDPEDKQRFRDLLGRLQCEIEALDDGRTNQPTLNDPAIVSFAPKTNDQHYSSKNLVAQSDVAERTYLQTKKNHAPSDSGYASPTAHSRPSTRAQSRSRHGTSDDVGTEPITIQHEKFDSKDSSLDRGSKSSALNPAAKEFSSTNAHSVPSRKRGGLAPPPVPDHAFFTPPQAQAHFGASIQAPGVGFTTLPNLSSPLANLGFTQPGLLQLSPAMLPQASPFPHAALPPPPGFGLTANIPPAIPSPGIMPGLPVLSPPSVTGLPGLANSPGLVPASGPICSEFAGAFHQQLPSFPSCNNPAHQSVPAFSATHGFQAPTMPQLAPPAPPASVFSPGHGVSVTPPMAPVAPVVNPLFRKNVPKPKVPNTTGQQYWEYWHELRRTFEPGYAQKSKQNQQKRYMKQQVHKSGGSADQS</sequence>
<feature type="compositionally biased region" description="Basic and acidic residues" evidence="1">
    <location>
        <begin position="111"/>
        <end position="123"/>
    </location>
</feature>
<accession>A0AAD9ST24</accession>
<evidence type="ECO:0000313" key="2">
    <source>
        <dbReference type="EMBL" id="KAK2615189.1"/>
    </source>
</evidence>
<gene>
    <name evidence="2" type="ORF">N8I77_001960</name>
</gene>
<feature type="compositionally biased region" description="Polar residues" evidence="1">
    <location>
        <begin position="1"/>
        <end position="13"/>
    </location>
</feature>
<dbReference type="EMBL" id="JAUJFL010000001">
    <property type="protein sequence ID" value="KAK2615189.1"/>
    <property type="molecule type" value="Genomic_DNA"/>
</dbReference>
<keyword evidence="3" id="KW-1185">Reference proteome</keyword>
<dbReference type="AlphaFoldDB" id="A0AAD9ST24"/>
<proteinExistence type="predicted"/>
<reference evidence="2" key="1">
    <citation type="submission" date="2023-06" db="EMBL/GenBank/DDBJ databases">
        <authorList>
            <person name="Noh H."/>
        </authorList>
    </citation>
    <scope>NUCLEOTIDE SEQUENCE</scope>
    <source>
        <strain evidence="2">DUCC20226</strain>
    </source>
</reference>
<feature type="compositionally biased region" description="Polar residues" evidence="1">
    <location>
        <begin position="234"/>
        <end position="254"/>
    </location>
</feature>
<evidence type="ECO:0000256" key="1">
    <source>
        <dbReference type="SAM" id="MobiDB-lite"/>
    </source>
</evidence>
<feature type="region of interest" description="Disordered" evidence="1">
    <location>
        <begin position="684"/>
        <end position="712"/>
    </location>
</feature>
<name>A0AAD9ST24_PHOAM</name>
<feature type="region of interest" description="Disordered" evidence="1">
    <location>
        <begin position="286"/>
        <end position="305"/>
    </location>
</feature>
<feature type="compositionally biased region" description="Polar residues" evidence="1">
    <location>
        <begin position="378"/>
        <end position="393"/>
    </location>
</feature>